<comment type="pathway">
    <text evidence="4 5">Purine metabolism; IMP biosynthesis via de novo pathway; 5-amino-1-(5-phospho-D-ribosyl)imidazole-4-carboxylate from 5-amino-1-(5-phospho-D-ribosyl)imidazole (N5-CAIR route): step 1/2.</text>
</comment>
<keyword evidence="1 4" id="KW-0547">Nucleotide-binding</keyword>
<keyword evidence="2 4" id="KW-0658">Purine biosynthesis</keyword>
<comment type="caution">
    <text evidence="7">The sequence shown here is derived from an EMBL/GenBank/DDBJ whole genome shotgun (WGS) entry which is preliminary data.</text>
</comment>
<dbReference type="InterPro" id="IPR003135">
    <property type="entry name" value="ATP-grasp_carboxylate-amine"/>
</dbReference>
<keyword evidence="8" id="KW-1185">Reference proteome</keyword>
<dbReference type="PANTHER" id="PTHR11609:SF5">
    <property type="entry name" value="PHOSPHORIBOSYLAMINOIMIDAZOLE CARBOXYLASE"/>
    <property type="match status" value="1"/>
</dbReference>
<dbReference type="PANTHER" id="PTHR11609">
    <property type="entry name" value="PURINE BIOSYNTHESIS PROTEIN 6/7, PUR6/7"/>
    <property type="match status" value="1"/>
</dbReference>
<feature type="binding site" evidence="4">
    <location>
        <begin position="173"/>
        <end position="176"/>
    </location>
    <ligand>
        <name>ATP</name>
        <dbReference type="ChEBI" id="CHEBI:30616"/>
    </ligand>
</feature>
<gene>
    <name evidence="4 5" type="primary">purK</name>
    <name evidence="7" type="ORF">GHK86_11775</name>
</gene>
<organism evidence="7 8">
    <name type="scientific">Acidiferrimicrobium australe</name>
    <dbReference type="NCBI Taxonomy" id="2664430"/>
    <lineage>
        <taxon>Bacteria</taxon>
        <taxon>Bacillati</taxon>
        <taxon>Actinomycetota</taxon>
        <taxon>Acidimicrobiia</taxon>
        <taxon>Acidimicrobiales</taxon>
        <taxon>Acidimicrobiaceae</taxon>
        <taxon>Acidiferrimicrobium</taxon>
    </lineage>
</organism>
<dbReference type="PROSITE" id="PS50975">
    <property type="entry name" value="ATP_GRASP"/>
    <property type="match status" value="1"/>
</dbReference>
<dbReference type="Pfam" id="PF22660">
    <property type="entry name" value="RS_preATP-grasp-like"/>
    <property type="match status" value="1"/>
</dbReference>
<dbReference type="Pfam" id="PF17769">
    <property type="entry name" value="PurK_C"/>
    <property type="match status" value="1"/>
</dbReference>
<dbReference type="Gene3D" id="3.30.1490.20">
    <property type="entry name" value="ATP-grasp fold, A domain"/>
    <property type="match status" value="1"/>
</dbReference>
<evidence type="ECO:0000256" key="3">
    <source>
        <dbReference type="ARBA" id="ARBA00022840"/>
    </source>
</evidence>
<evidence type="ECO:0000256" key="5">
    <source>
        <dbReference type="RuleBase" id="RU361200"/>
    </source>
</evidence>
<reference evidence="7 8" key="1">
    <citation type="submission" date="2019-11" db="EMBL/GenBank/DDBJ databases">
        <title>Acidiferrimicrobium australis gen. nov., sp. nov., an acidophilic and obligately heterotrophic, member of the Actinobacteria that catalyses dissimilatory oxido- reduction of iron isolated from metal-rich acidic water in Chile.</title>
        <authorList>
            <person name="Gonzalez D."/>
            <person name="Huber K."/>
            <person name="Hedrich S."/>
            <person name="Rojas-Villalobos C."/>
            <person name="Quatrini R."/>
            <person name="Dinamarca M.A."/>
            <person name="Schwarz A."/>
            <person name="Canales C."/>
            <person name="Nancucheo I."/>
        </authorList>
    </citation>
    <scope>NUCLEOTIDE SEQUENCE [LARGE SCALE GENOMIC DNA]</scope>
    <source>
        <strain evidence="7 8">USS-CCA1</strain>
    </source>
</reference>
<dbReference type="EMBL" id="WJHE01000579">
    <property type="protein sequence ID" value="MST33393.1"/>
    <property type="molecule type" value="Genomic_DNA"/>
</dbReference>
<dbReference type="InterPro" id="IPR013815">
    <property type="entry name" value="ATP_grasp_subdomain_1"/>
</dbReference>
<dbReference type="InterPro" id="IPR016185">
    <property type="entry name" value="PreATP-grasp_dom_sf"/>
</dbReference>
<accession>A0ABW9QUM4</accession>
<keyword evidence="4 5" id="KW-0436">Ligase</keyword>
<comment type="catalytic activity">
    <reaction evidence="4 5">
        <text>5-amino-1-(5-phospho-beta-D-ribosyl)imidazole + hydrogencarbonate + ATP = 5-carboxyamino-1-(5-phospho-D-ribosyl)imidazole + ADP + phosphate + 2 H(+)</text>
        <dbReference type="Rhea" id="RHEA:19317"/>
        <dbReference type="ChEBI" id="CHEBI:15378"/>
        <dbReference type="ChEBI" id="CHEBI:17544"/>
        <dbReference type="ChEBI" id="CHEBI:30616"/>
        <dbReference type="ChEBI" id="CHEBI:43474"/>
        <dbReference type="ChEBI" id="CHEBI:58730"/>
        <dbReference type="ChEBI" id="CHEBI:137981"/>
        <dbReference type="ChEBI" id="CHEBI:456216"/>
        <dbReference type="EC" id="6.3.4.18"/>
    </reaction>
</comment>
<dbReference type="Pfam" id="PF02222">
    <property type="entry name" value="ATP-grasp"/>
    <property type="match status" value="1"/>
</dbReference>
<evidence type="ECO:0000313" key="7">
    <source>
        <dbReference type="EMBL" id="MST33393.1"/>
    </source>
</evidence>
<dbReference type="SUPFAM" id="SSF52440">
    <property type="entry name" value="PreATP-grasp domain"/>
    <property type="match status" value="1"/>
</dbReference>
<dbReference type="SUPFAM" id="SSF51246">
    <property type="entry name" value="Rudiment single hybrid motif"/>
    <property type="match status" value="1"/>
</dbReference>
<comment type="subunit">
    <text evidence="4 5">Homodimer.</text>
</comment>
<dbReference type="NCBIfam" id="TIGR01161">
    <property type="entry name" value="purK"/>
    <property type="match status" value="1"/>
</dbReference>
<evidence type="ECO:0000256" key="1">
    <source>
        <dbReference type="ARBA" id="ARBA00022741"/>
    </source>
</evidence>
<name>A0ABW9QUM4_9ACTN</name>
<dbReference type="GO" id="GO:0034028">
    <property type="term" value="F:5-(carboxyamino)imidazole ribonucleotide synthase activity"/>
    <property type="evidence" value="ECO:0007669"/>
    <property type="project" value="UniProtKB-EC"/>
</dbReference>
<comment type="function">
    <text evidence="4">Catalyzes the ATP-dependent conversion of 5-aminoimidazole ribonucleotide (AIR) and HCO(3)(-) to N5-carboxyaminoimidazole ribonucleotide (N5-CAIR).</text>
</comment>
<sequence>MVGAGQLARMSQQAAVDLDVELVVLAESDRDPAVLAGAPHRLGGPRDREALHAVAAEAPVMTFDHELVPGALLRELEAAGHVLRPGAAALAFAQDKLHARSELAAAGFPVPAFRPVTGPGDVAAFAEEHGWPVVLKARSGGYDGRGVLVVDKPGELPELVWVGDDGRPAWLVEEHLDLAAELAAVVARRPSGETVAYPVVRTTQVDGICTHLVAPAGVATAIEAEASGLAVHLAERIGATGICALELFVTGDGRLLVNELALRPHNSGHATIEACVTSQFHNHLRAVLDWPLGATDLVAPAAAMVNVITPDADVDPAANLPAALAVDGAAVHLYAKASRRGRKVGHVTALGATTAGALDVAQAAVDTLLRP</sequence>
<dbReference type="InterPro" id="IPR054350">
    <property type="entry name" value="PurT/PurK_preATP-grasp"/>
</dbReference>
<comment type="caution">
    <text evidence="4">Lacks conserved residue(s) required for the propagation of feature annotation.</text>
</comment>
<protein>
    <recommendedName>
        <fullName evidence="4 5">N5-carboxyaminoimidazole ribonucleotide synthase</fullName>
        <shortName evidence="4 5">N5-CAIR synthase</shortName>
        <ecNumber evidence="4 5">6.3.4.18</ecNumber>
    </recommendedName>
    <alternativeName>
        <fullName evidence="4 5">5-(carboxyamino)imidazole ribonucleotide synthetase</fullName>
    </alternativeName>
</protein>
<dbReference type="NCBIfam" id="NF004680">
    <property type="entry name" value="PRK06019.1-6"/>
    <property type="match status" value="1"/>
</dbReference>
<proteinExistence type="inferred from homology"/>
<dbReference type="HAMAP" id="MF_01928">
    <property type="entry name" value="PurK"/>
    <property type="match status" value="1"/>
</dbReference>
<evidence type="ECO:0000313" key="8">
    <source>
        <dbReference type="Proteomes" id="UP000437736"/>
    </source>
</evidence>
<comment type="similarity">
    <text evidence="4 5">Belongs to the PurK/PurT family.</text>
</comment>
<dbReference type="Gene3D" id="3.40.50.20">
    <property type="match status" value="1"/>
</dbReference>
<feature type="domain" description="ATP-grasp" evidence="6">
    <location>
        <begin position="100"/>
        <end position="288"/>
    </location>
</feature>
<feature type="binding site" evidence="4">
    <location>
        <position position="136"/>
    </location>
    <ligand>
        <name>ATP</name>
        <dbReference type="ChEBI" id="CHEBI:30616"/>
    </ligand>
</feature>
<evidence type="ECO:0000256" key="4">
    <source>
        <dbReference type="HAMAP-Rule" id="MF_01928"/>
    </source>
</evidence>
<dbReference type="Gene3D" id="3.30.470.20">
    <property type="entry name" value="ATP-grasp fold, B domain"/>
    <property type="match status" value="1"/>
</dbReference>
<evidence type="ECO:0000256" key="2">
    <source>
        <dbReference type="ARBA" id="ARBA00022755"/>
    </source>
</evidence>
<feature type="binding site" evidence="4">
    <location>
        <position position="181"/>
    </location>
    <ligand>
        <name>ATP</name>
        <dbReference type="ChEBI" id="CHEBI:30616"/>
    </ligand>
</feature>
<feature type="binding site" evidence="4">
    <location>
        <begin position="258"/>
        <end position="259"/>
    </location>
    <ligand>
        <name>ATP</name>
        <dbReference type="ChEBI" id="CHEBI:30616"/>
    </ligand>
</feature>
<feature type="binding site" evidence="4">
    <location>
        <position position="96"/>
    </location>
    <ligand>
        <name>ATP</name>
        <dbReference type="ChEBI" id="CHEBI:30616"/>
    </ligand>
</feature>
<dbReference type="SUPFAM" id="SSF56059">
    <property type="entry name" value="Glutathione synthetase ATP-binding domain-like"/>
    <property type="match status" value="1"/>
</dbReference>
<keyword evidence="3 4" id="KW-0067">ATP-binding</keyword>
<dbReference type="InterPro" id="IPR005875">
    <property type="entry name" value="PurK"/>
</dbReference>
<dbReference type="InterPro" id="IPR011054">
    <property type="entry name" value="Rudment_hybrid_motif"/>
</dbReference>
<dbReference type="InterPro" id="IPR040686">
    <property type="entry name" value="PurK_C"/>
</dbReference>
<comment type="function">
    <text evidence="5">Catalyzes the ATP-dependent conversion of 5-aminoimidazole ribonucleotide (AIR) and HCO(3)- to N5-carboxyaminoimidazole ribonucleotide (N5-CAIR).</text>
</comment>
<dbReference type="EC" id="6.3.4.18" evidence="4 5"/>
<dbReference type="InterPro" id="IPR011761">
    <property type="entry name" value="ATP-grasp"/>
</dbReference>
<evidence type="ECO:0000259" key="6">
    <source>
        <dbReference type="PROSITE" id="PS50975"/>
    </source>
</evidence>
<dbReference type="Proteomes" id="UP000437736">
    <property type="component" value="Unassembled WGS sequence"/>
</dbReference>